<keyword evidence="6 8" id="KW-0067">ATP-binding</keyword>
<dbReference type="EMBL" id="CAJVPY010013219">
    <property type="protein sequence ID" value="CAG8739264.1"/>
    <property type="molecule type" value="Genomic_DNA"/>
</dbReference>
<dbReference type="Pfam" id="PF10436">
    <property type="entry name" value="BCDHK_Adom3"/>
    <property type="match status" value="1"/>
</dbReference>
<evidence type="ECO:0000256" key="8">
    <source>
        <dbReference type="RuleBase" id="RU366032"/>
    </source>
</evidence>
<evidence type="ECO:0000256" key="3">
    <source>
        <dbReference type="ARBA" id="ARBA00022679"/>
    </source>
</evidence>
<keyword evidence="4 8" id="KW-0547">Nucleotide-binding</keyword>
<dbReference type="SUPFAM" id="SSF55874">
    <property type="entry name" value="ATPase domain of HSP90 chaperone/DNA topoisomerase II/histidine kinase"/>
    <property type="match status" value="1"/>
</dbReference>
<organism evidence="10 11">
    <name type="scientific">Dentiscutata erythropus</name>
    <dbReference type="NCBI Taxonomy" id="1348616"/>
    <lineage>
        <taxon>Eukaryota</taxon>
        <taxon>Fungi</taxon>
        <taxon>Fungi incertae sedis</taxon>
        <taxon>Mucoromycota</taxon>
        <taxon>Glomeromycotina</taxon>
        <taxon>Glomeromycetes</taxon>
        <taxon>Diversisporales</taxon>
        <taxon>Gigasporaceae</taxon>
        <taxon>Dentiscutata</taxon>
    </lineage>
</organism>
<evidence type="ECO:0000256" key="6">
    <source>
        <dbReference type="ARBA" id="ARBA00022840"/>
    </source>
</evidence>
<dbReference type="GO" id="GO:0005759">
    <property type="term" value="C:mitochondrial matrix"/>
    <property type="evidence" value="ECO:0007669"/>
    <property type="project" value="UniProtKB-SubCell"/>
</dbReference>
<dbReference type="InterPro" id="IPR036890">
    <property type="entry name" value="HATPase_C_sf"/>
</dbReference>
<evidence type="ECO:0000256" key="5">
    <source>
        <dbReference type="ARBA" id="ARBA00022777"/>
    </source>
</evidence>
<keyword evidence="5 8" id="KW-0418">Kinase</keyword>
<accession>A0A9N9NJC9</accession>
<name>A0A9N9NJC9_9GLOM</name>
<evidence type="ECO:0000259" key="9">
    <source>
        <dbReference type="PROSITE" id="PS50109"/>
    </source>
</evidence>
<evidence type="ECO:0000313" key="11">
    <source>
        <dbReference type="Proteomes" id="UP000789405"/>
    </source>
</evidence>
<dbReference type="SUPFAM" id="SSF69012">
    <property type="entry name" value="alpha-ketoacid dehydrogenase kinase, N-terminal domain"/>
    <property type="match status" value="1"/>
</dbReference>
<evidence type="ECO:0000256" key="1">
    <source>
        <dbReference type="ARBA" id="ARBA00006155"/>
    </source>
</evidence>
<comment type="caution">
    <text evidence="10">The sequence shown here is derived from an EMBL/GenBank/DDBJ whole genome shotgun (WGS) entry which is preliminary data.</text>
</comment>
<gene>
    <name evidence="10" type="ORF">DERYTH_LOCUS15855</name>
</gene>
<keyword evidence="2" id="KW-0597">Phosphoprotein</keyword>
<dbReference type="InterPro" id="IPR005467">
    <property type="entry name" value="His_kinase_dom"/>
</dbReference>
<dbReference type="EC" id="2.7.11.-" evidence="8"/>
<dbReference type="OrthoDB" id="3264224at2759"/>
<dbReference type="InterPro" id="IPR018955">
    <property type="entry name" value="BCDHK/PDK_N"/>
</dbReference>
<feature type="non-terminal residue" evidence="10">
    <location>
        <position position="1"/>
    </location>
</feature>
<dbReference type="InterPro" id="IPR039028">
    <property type="entry name" value="BCKD/PDK"/>
</dbReference>
<dbReference type="PANTHER" id="PTHR11947">
    <property type="entry name" value="PYRUVATE DEHYDROGENASE KINASE"/>
    <property type="match status" value="1"/>
</dbReference>
<dbReference type="GO" id="GO:0004740">
    <property type="term" value="F:pyruvate dehydrogenase (acetyl-transferring) kinase activity"/>
    <property type="evidence" value="ECO:0007669"/>
    <property type="project" value="TreeGrafter"/>
</dbReference>
<feature type="domain" description="Histidine kinase" evidence="9">
    <location>
        <begin position="295"/>
        <end position="438"/>
    </location>
</feature>
<comment type="subcellular location">
    <subcellularLocation>
        <location evidence="8">Mitochondrion matrix</location>
    </subcellularLocation>
</comment>
<reference evidence="10" key="1">
    <citation type="submission" date="2021-06" db="EMBL/GenBank/DDBJ databases">
        <authorList>
            <person name="Kallberg Y."/>
            <person name="Tangrot J."/>
            <person name="Rosling A."/>
        </authorList>
    </citation>
    <scope>NUCLEOTIDE SEQUENCE</scope>
    <source>
        <strain evidence="10">MA453B</strain>
    </source>
</reference>
<dbReference type="Pfam" id="PF02518">
    <property type="entry name" value="HATPase_c"/>
    <property type="match status" value="1"/>
</dbReference>
<dbReference type="SMART" id="SM00387">
    <property type="entry name" value="HATPase_c"/>
    <property type="match status" value="1"/>
</dbReference>
<dbReference type="Proteomes" id="UP000789405">
    <property type="component" value="Unassembled WGS sequence"/>
</dbReference>
<comment type="similarity">
    <text evidence="1 8">Belongs to the PDK/BCKDK protein kinase family.</text>
</comment>
<dbReference type="Gene3D" id="3.30.565.10">
    <property type="entry name" value="Histidine kinase-like ATPase, C-terminal domain"/>
    <property type="match status" value="1"/>
</dbReference>
<dbReference type="InterPro" id="IPR036784">
    <property type="entry name" value="AK/P_DHK_N_sf"/>
</dbReference>
<evidence type="ECO:0000256" key="7">
    <source>
        <dbReference type="ARBA" id="ARBA00023128"/>
    </source>
</evidence>
<keyword evidence="7 8" id="KW-0496">Mitochondrion</keyword>
<protein>
    <recommendedName>
        <fullName evidence="8">Protein-serine/threonine kinase</fullName>
        <ecNumber evidence="8">2.7.11.-</ecNumber>
    </recommendedName>
</protein>
<dbReference type="PROSITE" id="PS50109">
    <property type="entry name" value="HIS_KIN"/>
    <property type="match status" value="1"/>
</dbReference>
<evidence type="ECO:0000256" key="2">
    <source>
        <dbReference type="ARBA" id="ARBA00022553"/>
    </source>
</evidence>
<dbReference type="GO" id="GO:0005524">
    <property type="term" value="F:ATP binding"/>
    <property type="evidence" value="ECO:0007669"/>
    <property type="project" value="UniProtKB-UniRule"/>
</dbReference>
<evidence type="ECO:0000313" key="10">
    <source>
        <dbReference type="EMBL" id="CAG8739264.1"/>
    </source>
</evidence>
<dbReference type="InterPro" id="IPR003594">
    <property type="entry name" value="HATPase_dom"/>
</dbReference>
<dbReference type="AlphaFoldDB" id="A0A9N9NJC9"/>
<dbReference type="PANTHER" id="PTHR11947:SF20">
    <property type="entry name" value="[3-METHYL-2-OXOBUTANOATE DEHYDROGENASE [LIPOAMIDE]] KINASE, MITOCHONDRIAL"/>
    <property type="match status" value="1"/>
</dbReference>
<dbReference type="Gene3D" id="1.20.140.20">
    <property type="entry name" value="Alpha-ketoacid/pyruvate dehydrogenase kinase, N-terminal domain"/>
    <property type="match status" value="1"/>
</dbReference>
<proteinExistence type="inferred from homology"/>
<keyword evidence="3 8" id="KW-0808">Transferase</keyword>
<sequence>PPENVARTARGRDNIGLSSYQTLRSDRRYVDNSSDFGSSSEDSNMVIETFRFGIFLEHLNCNCLKITSLPQRCRYTTQVLSFYDDKITKYAEQSIRPVTLKQLIQFGQPPLSISTLLESARYTKLELPVRLARRIKALQKLPFIVGTNPYIKRIYQLYLDSFELICDFPEITEEKTDAKFADMLAQIVASHSENIPTLAKGFQECKIYMPAQDIKNFLDDMINSRIGIRLIAEQHIALHNARDPNFIGIIDTHTSPAKLIQSCTNWVQELCEGHYGSSPEIIIDGQTDTTFAYVPVHLEYIISEVLKNSYRATVEYSSKIKRNNHPQIVATISKGENNIGIRIRDQGGGVAPEDLPSIFDYSFTTVPQDEDSHTAEMDNILSNVSRRAMQTGLGGPIAGLGYGLPLTRLYAKFFGGSLNLISLHSYGCDLFLRLNDISKSLDNLRI</sequence>
<dbReference type="GO" id="GO:0010906">
    <property type="term" value="P:regulation of glucose metabolic process"/>
    <property type="evidence" value="ECO:0007669"/>
    <property type="project" value="TreeGrafter"/>
</dbReference>
<keyword evidence="11" id="KW-1185">Reference proteome</keyword>
<evidence type="ECO:0000256" key="4">
    <source>
        <dbReference type="ARBA" id="ARBA00022741"/>
    </source>
</evidence>